<feature type="transmembrane region" description="Helical" evidence="1">
    <location>
        <begin position="53"/>
        <end position="72"/>
    </location>
</feature>
<dbReference type="OrthoDB" id="3217020at2"/>
<name>A0A3P3W1H5_9MICO</name>
<dbReference type="Proteomes" id="UP000274391">
    <property type="component" value="Unassembled WGS sequence"/>
</dbReference>
<keyword evidence="1" id="KW-0812">Transmembrane</keyword>
<evidence type="ECO:0000313" key="2">
    <source>
        <dbReference type="EMBL" id="RRJ88830.1"/>
    </source>
</evidence>
<reference evidence="2 3" key="1">
    <citation type="submission" date="2018-11" db="EMBL/GenBank/DDBJ databases">
        <title>YIM 102482-1 draft genome.</title>
        <authorList>
            <person name="Li G."/>
            <person name="Jiang Y."/>
        </authorList>
    </citation>
    <scope>NUCLEOTIDE SEQUENCE [LARGE SCALE GENOMIC DNA]</scope>
    <source>
        <strain evidence="2 3">YIM 102482-1</strain>
    </source>
</reference>
<dbReference type="InterPro" id="IPR021443">
    <property type="entry name" value="DUF3093"/>
</dbReference>
<evidence type="ECO:0000256" key="1">
    <source>
        <dbReference type="SAM" id="Phobius"/>
    </source>
</evidence>
<comment type="caution">
    <text evidence="2">The sequence shown here is derived from an EMBL/GenBank/DDBJ whole genome shotgun (WGS) entry which is preliminary data.</text>
</comment>
<sequence>MNCTSDLSEHPGTPRENVRVTYRERVTPGWLTFLAAAMIVPAVIVVFLPINPIVGIILAIVSFAGLCLFLYNGSPIIEVDAKTLRVGSARVPLRDLGELEAFTDRAAAREQAGPKLDARAWTCLRGWAPQSARVEITDEHDPIPYWLFSTRDPEAVVAAIRSAKARLNS</sequence>
<feature type="transmembrane region" description="Helical" evidence="1">
    <location>
        <begin position="29"/>
        <end position="47"/>
    </location>
</feature>
<protein>
    <submittedName>
        <fullName evidence="2">DUF3093 domain-containing protein</fullName>
    </submittedName>
</protein>
<gene>
    <name evidence="2" type="ORF">EG850_01455</name>
</gene>
<organism evidence="2 3">
    <name type="scientific">Gulosibacter macacae</name>
    <dbReference type="NCBI Taxonomy" id="2488791"/>
    <lineage>
        <taxon>Bacteria</taxon>
        <taxon>Bacillati</taxon>
        <taxon>Actinomycetota</taxon>
        <taxon>Actinomycetes</taxon>
        <taxon>Micrococcales</taxon>
        <taxon>Microbacteriaceae</taxon>
        <taxon>Gulosibacter</taxon>
    </lineage>
</organism>
<proteinExistence type="predicted"/>
<dbReference type="EMBL" id="RQVS01000001">
    <property type="protein sequence ID" value="RRJ88830.1"/>
    <property type="molecule type" value="Genomic_DNA"/>
</dbReference>
<dbReference type="Pfam" id="PF11292">
    <property type="entry name" value="DUF3093"/>
    <property type="match status" value="1"/>
</dbReference>
<keyword evidence="3" id="KW-1185">Reference proteome</keyword>
<keyword evidence="1" id="KW-1133">Transmembrane helix</keyword>
<evidence type="ECO:0000313" key="3">
    <source>
        <dbReference type="Proteomes" id="UP000274391"/>
    </source>
</evidence>
<keyword evidence="1" id="KW-0472">Membrane</keyword>
<accession>A0A3P3W1H5</accession>
<dbReference type="AlphaFoldDB" id="A0A3P3W1H5"/>